<accession>A0AA39A285</accession>
<feature type="compositionally biased region" description="Basic and acidic residues" evidence="6">
    <location>
        <begin position="163"/>
        <end position="173"/>
    </location>
</feature>
<evidence type="ECO:0000256" key="6">
    <source>
        <dbReference type="SAM" id="MobiDB-lite"/>
    </source>
</evidence>
<keyword evidence="9" id="KW-1185">Reference proteome</keyword>
<evidence type="ECO:0000256" key="2">
    <source>
        <dbReference type="ARBA" id="ARBA00023015"/>
    </source>
</evidence>
<keyword evidence="2" id="KW-0805">Transcription regulation</keyword>
<dbReference type="AlphaFoldDB" id="A0AA39A285"/>
<evidence type="ECO:0000256" key="1">
    <source>
        <dbReference type="ARBA" id="ARBA00004123"/>
    </source>
</evidence>
<dbReference type="PANTHER" id="PTHR33729">
    <property type="entry name" value="METHYL-CPG BINDING DOMAIN CONTAINING PROTEIN, EXPRESSED"/>
    <property type="match status" value="1"/>
</dbReference>
<dbReference type="GO" id="GO:0003677">
    <property type="term" value="F:DNA binding"/>
    <property type="evidence" value="ECO:0007669"/>
    <property type="project" value="UniProtKB-KW"/>
</dbReference>
<comment type="subcellular location">
    <subcellularLocation>
        <location evidence="1">Nucleus</location>
    </subcellularLocation>
</comment>
<gene>
    <name evidence="8" type="ORF">PVL29_008279</name>
</gene>
<sequence length="326" mass="35758">MCPRLPDSFKMHISALSCTHQSKVSLESLRPDFMTKSICHKLIYFTPKKGGTPRRNEIIFVSPTGEEIKNRSQLDRFLKSHPGGPSYSEFDWGTGDSPRRSARISGKSKATETPRTKPPRKKQAKSSSKEGVKGKNDDTNGEGEVTEKQAAAAADETEASEAVEMKDVKDVGKKSKVGVAAAEDTENDSQLKSDEKIDEMDIIGQLQNQEVDNKTDSDPKEETDEKLEGEPGISPILESKEAVDKTEGKEAGNKSLPEPGQDEKKEEEEKQPADLEALASLTEKEGDILKDAVAEMDAKLEEECEAKVGQEEKEASTEKRGECGRS</sequence>
<dbReference type="InterPro" id="IPR039622">
    <property type="entry name" value="MBD10/11"/>
</dbReference>
<evidence type="ECO:0000256" key="4">
    <source>
        <dbReference type="ARBA" id="ARBA00023163"/>
    </source>
</evidence>
<proteinExistence type="predicted"/>
<dbReference type="GO" id="GO:0005634">
    <property type="term" value="C:nucleus"/>
    <property type="evidence" value="ECO:0007669"/>
    <property type="project" value="UniProtKB-SubCell"/>
</dbReference>
<feature type="domain" description="MBD" evidence="7">
    <location>
        <begin position="47"/>
        <end position="95"/>
    </location>
</feature>
<dbReference type="EMBL" id="JARBHA010000006">
    <property type="protein sequence ID" value="KAJ9699603.1"/>
    <property type="molecule type" value="Genomic_DNA"/>
</dbReference>
<protein>
    <recommendedName>
        <fullName evidence="7">MBD domain-containing protein</fullName>
    </recommendedName>
</protein>
<dbReference type="Proteomes" id="UP001168098">
    <property type="component" value="Unassembled WGS sequence"/>
</dbReference>
<evidence type="ECO:0000256" key="5">
    <source>
        <dbReference type="ARBA" id="ARBA00023242"/>
    </source>
</evidence>
<dbReference type="Gene3D" id="3.30.890.10">
    <property type="entry name" value="Methyl-cpg-binding Protein 2, Chain A"/>
    <property type="match status" value="1"/>
</dbReference>
<dbReference type="Pfam" id="PF01429">
    <property type="entry name" value="MBD"/>
    <property type="match status" value="1"/>
</dbReference>
<dbReference type="InterPro" id="IPR016177">
    <property type="entry name" value="DNA-bd_dom_sf"/>
</dbReference>
<feature type="compositionally biased region" description="Basic and acidic residues" evidence="6">
    <location>
        <begin position="261"/>
        <end position="273"/>
    </location>
</feature>
<keyword evidence="5" id="KW-0539">Nucleus</keyword>
<feature type="region of interest" description="Disordered" evidence="6">
    <location>
        <begin position="76"/>
        <end position="284"/>
    </location>
</feature>
<feature type="compositionally biased region" description="Basic and acidic residues" evidence="6">
    <location>
        <begin position="211"/>
        <end position="220"/>
    </location>
</feature>
<keyword evidence="3" id="KW-0238">DNA-binding</keyword>
<comment type="caution">
    <text evidence="8">The sequence shown here is derived from an EMBL/GenBank/DDBJ whole genome shotgun (WGS) entry which is preliminary data.</text>
</comment>
<feature type="region of interest" description="Disordered" evidence="6">
    <location>
        <begin position="302"/>
        <end position="326"/>
    </location>
</feature>
<feature type="compositionally biased region" description="Basic and acidic residues" evidence="6">
    <location>
        <begin position="127"/>
        <end position="138"/>
    </location>
</feature>
<feature type="compositionally biased region" description="Basic and acidic residues" evidence="6">
    <location>
        <begin position="238"/>
        <end position="252"/>
    </location>
</feature>
<dbReference type="SUPFAM" id="SSF54171">
    <property type="entry name" value="DNA-binding domain"/>
    <property type="match status" value="1"/>
</dbReference>
<name>A0AA39A285_VITRO</name>
<evidence type="ECO:0000256" key="3">
    <source>
        <dbReference type="ARBA" id="ARBA00023125"/>
    </source>
</evidence>
<evidence type="ECO:0000313" key="9">
    <source>
        <dbReference type="Proteomes" id="UP001168098"/>
    </source>
</evidence>
<evidence type="ECO:0000313" key="8">
    <source>
        <dbReference type="EMBL" id="KAJ9699603.1"/>
    </source>
</evidence>
<evidence type="ECO:0000259" key="7">
    <source>
        <dbReference type="Pfam" id="PF01429"/>
    </source>
</evidence>
<organism evidence="8 9">
    <name type="scientific">Vitis rotundifolia</name>
    <name type="common">Muscadine grape</name>
    <dbReference type="NCBI Taxonomy" id="103349"/>
    <lineage>
        <taxon>Eukaryota</taxon>
        <taxon>Viridiplantae</taxon>
        <taxon>Streptophyta</taxon>
        <taxon>Embryophyta</taxon>
        <taxon>Tracheophyta</taxon>
        <taxon>Spermatophyta</taxon>
        <taxon>Magnoliopsida</taxon>
        <taxon>eudicotyledons</taxon>
        <taxon>Gunneridae</taxon>
        <taxon>Pentapetalae</taxon>
        <taxon>rosids</taxon>
        <taxon>Vitales</taxon>
        <taxon>Vitaceae</taxon>
        <taxon>Viteae</taxon>
        <taxon>Vitis</taxon>
    </lineage>
</organism>
<dbReference type="InterPro" id="IPR001739">
    <property type="entry name" value="Methyl_CpG_DNA-bd"/>
</dbReference>
<keyword evidence="4" id="KW-0804">Transcription</keyword>
<reference evidence="8 9" key="1">
    <citation type="journal article" date="2023" name="BMC Biotechnol.">
        <title>Vitis rotundifolia cv Carlos genome sequencing.</title>
        <authorList>
            <person name="Huff M."/>
            <person name="Hulse-Kemp A."/>
            <person name="Scheffler B."/>
            <person name="Youngblood R."/>
            <person name="Simpson S."/>
            <person name="Babiker E."/>
            <person name="Staton M."/>
        </authorList>
    </citation>
    <scope>NUCLEOTIDE SEQUENCE [LARGE SCALE GENOMIC DNA]</scope>
    <source>
        <tissue evidence="8">Leaf</tissue>
    </source>
</reference>
<dbReference type="PANTHER" id="PTHR33729:SF18">
    <property type="entry name" value="METHYL-CPG-BINDING DOMAIN-CONTAINING PROTEIN 11-LIKE"/>
    <property type="match status" value="1"/>
</dbReference>